<evidence type="ECO:0000256" key="1">
    <source>
        <dbReference type="SAM" id="SignalP"/>
    </source>
</evidence>
<dbReference type="Proteomes" id="UP001497382">
    <property type="component" value="Unassembled WGS sequence"/>
</dbReference>
<name>A0AAV2B4M1_9ARAC</name>
<evidence type="ECO:0000313" key="3">
    <source>
        <dbReference type="Proteomes" id="UP001497382"/>
    </source>
</evidence>
<evidence type="ECO:0000313" key="2">
    <source>
        <dbReference type="EMBL" id="CAL1291181.1"/>
    </source>
</evidence>
<accession>A0AAV2B4M1</accession>
<keyword evidence="1" id="KW-0732">Signal</keyword>
<organism evidence="2 3">
    <name type="scientific">Larinioides sclopetarius</name>
    <dbReference type="NCBI Taxonomy" id="280406"/>
    <lineage>
        <taxon>Eukaryota</taxon>
        <taxon>Metazoa</taxon>
        <taxon>Ecdysozoa</taxon>
        <taxon>Arthropoda</taxon>
        <taxon>Chelicerata</taxon>
        <taxon>Arachnida</taxon>
        <taxon>Araneae</taxon>
        <taxon>Araneomorphae</taxon>
        <taxon>Entelegynae</taxon>
        <taxon>Araneoidea</taxon>
        <taxon>Araneidae</taxon>
        <taxon>Larinioides</taxon>
    </lineage>
</organism>
<feature type="chain" id="PRO_5043449607" evidence="1">
    <location>
        <begin position="23"/>
        <end position="46"/>
    </location>
</feature>
<proteinExistence type="predicted"/>
<keyword evidence="3" id="KW-1185">Reference proteome</keyword>
<dbReference type="AlphaFoldDB" id="A0AAV2B4M1"/>
<protein>
    <submittedName>
        <fullName evidence="2">Uncharacterized protein</fullName>
    </submittedName>
</protein>
<reference evidence="2 3" key="1">
    <citation type="submission" date="2024-04" db="EMBL/GenBank/DDBJ databases">
        <authorList>
            <person name="Rising A."/>
            <person name="Reimegard J."/>
            <person name="Sonavane S."/>
            <person name="Akerstrom W."/>
            <person name="Nylinder S."/>
            <person name="Hedman E."/>
            <person name="Kallberg Y."/>
        </authorList>
    </citation>
    <scope>NUCLEOTIDE SEQUENCE [LARGE SCALE GENOMIC DNA]</scope>
</reference>
<comment type="caution">
    <text evidence="2">The sequence shown here is derived from an EMBL/GenBank/DDBJ whole genome shotgun (WGS) entry which is preliminary data.</text>
</comment>
<gene>
    <name evidence="2" type="ORF">LARSCL_LOCUS16935</name>
</gene>
<sequence>MLSASQILAVVALFSILAYAAADPNIFDEAEDVLNGLIPGHREHHH</sequence>
<feature type="signal peptide" evidence="1">
    <location>
        <begin position="1"/>
        <end position="22"/>
    </location>
</feature>
<dbReference type="EMBL" id="CAXIEN010000277">
    <property type="protein sequence ID" value="CAL1291181.1"/>
    <property type="molecule type" value="Genomic_DNA"/>
</dbReference>